<dbReference type="AlphaFoldDB" id="A0A4Q7AKZ7"/>
<accession>A0A4Q7AKZ7</accession>
<dbReference type="RefSeq" id="WP_130148956.1">
    <property type="nucleotide sequence ID" value="NZ_SGSU01000044.1"/>
</dbReference>
<protein>
    <submittedName>
        <fullName evidence="1">Uncharacterized protein</fullName>
    </submittedName>
</protein>
<comment type="caution">
    <text evidence="1">The sequence shown here is derived from an EMBL/GenBank/DDBJ whole genome shotgun (WGS) entry which is preliminary data.</text>
</comment>
<dbReference type="EMBL" id="SGSU01000044">
    <property type="protein sequence ID" value="RZG63631.1"/>
    <property type="molecule type" value="Genomic_DNA"/>
</dbReference>
<gene>
    <name evidence="1" type="ORF">EXE25_18975</name>
</gene>
<name>A0A4Q7AKZ7_9GAMM</name>
<proteinExistence type="predicted"/>
<reference evidence="1 2" key="1">
    <citation type="submission" date="2019-02" db="EMBL/GenBank/DDBJ databases">
        <title>The Batch Genome Submission of Acinetobacter spp. strains.</title>
        <authorList>
            <person name="Qin J."/>
            <person name="Hu Y."/>
            <person name="Ye H."/>
            <person name="Wei L."/>
            <person name="Feng Y."/>
            <person name="Zong Z."/>
        </authorList>
    </citation>
    <scope>NUCLEOTIDE SEQUENCE [LARGE SCALE GENOMIC DNA]</scope>
    <source>
        <strain evidence="1 2">WCHABo060081</strain>
    </source>
</reference>
<evidence type="ECO:0000313" key="1">
    <source>
        <dbReference type="EMBL" id="RZG63631.1"/>
    </source>
</evidence>
<dbReference type="Proteomes" id="UP000293483">
    <property type="component" value="Unassembled WGS sequence"/>
</dbReference>
<sequence>MNAQINPVLLATHHIIQDGQIIHLRGDEEPNQRLVDGVWHDLGRNAGVAKWASRINQKPVVRNAVKIAPPVIYPRKHVSGAYQGD</sequence>
<organism evidence="1 2">
    <name type="scientific">Acinetobacter bouvetii</name>
    <dbReference type="NCBI Taxonomy" id="202951"/>
    <lineage>
        <taxon>Bacteria</taxon>
        <taxon>Pseudomonadati</taxon>
        <taxon>Pseudomonadota</taxon>
        <taxon>Gammaproteobacteria</taxon>
        <taxon>Moraxellales</taxon>
        <taxon>Moraxellaceae</taxon>
        <taxon>Acinetobacter</taxon>
    </lineage>
</organism>
<evidence type="ECO:0000313" key="2">
    <source>
        <dbReference type="Proteomes" id="UP000293483"/>
    </source>
</evidence>